<name>A0ABP6ZI99_9ACTN</name>
<dbReference type="EMBL" id="BAABAB010000006">
    <property type="protein sequence ID" value="GAA3609588.1"/>
    <property type="molecule type" value="Genomic_DNA"/>
</dbReference>
<evidence type="ECO:0000313" key="2">
    <source>
        <dbReference type="Proteomes" id="UP001501490"/>
    </source>
</evidence>
<gene>
    <name evidence="1" type="ORF">GCM10022236_09050</name>
</gene>
<proteinExistence type="predicted"/>
<dbReference type="InterPro" id="IPR014825">
    <property type="entry name" value="DNA_alkylation"/>
</dbReference>
<dbReference type="Gene3D" id="1.25.10.90">
    <property type="match status" value="1"/>
</dbReference>
<accession>A0ABP6ZI99</accession>
<sequence length="237" mass="26557">MTGVAAEVRAAIDAAADPEVAAALGRYFQVRPGGYGEGDVFAGVQLSRLRELVAPWRRVPFAAEDWLPLLTSPVHEHRLAALVVMAERAGRSGDAELDRICRCYLDHTAYVDNWDLVDVSAAKVLGRWLLDRDRTPLYDLTGSGSLWERRIAVVATHQLIRHGQTEDTYRLAVRLIGDREDLIHKAVGWMLREAGKHVDPAELLGFLDAYAADLPRTTLRYAIEHLPREVRRAYLAR</sequence>
<reference evidence="2" key="1">
    <citation type="journal article" date="2019" name="Int. J. Syst. Evol. Microbiol.">
        <title>The Global Catalogue of Microorganisms (GCM) 10K type strain sequencing project: providing services to taxonomists for standard genome sequencing and annotation.</title>
        <authorList>
            <consortium name="The Broad Institute Genomics Platform"/>
            <consortium name="The Broad Institute Genome Sequencing Center for Infectious Disease"/>
            <person name="Wu L."/>
            <person name="Ma J."/>
        </authorList>
    </citation>
    <scope>NUCLEOTIDE SEQUENCE [LARGE SCALE GENOMIC DNA]</scope>
    <source>
        <strain evidence="2">JCM 16929</strain>
    </source>
</reference>
<dbReference type="RefSeq" id="WP_344801899.1">
    <property type="nucleotide sequence ID" value="NZ_BAABAB010000006.1"/>
</dbReference>
<dbReference type="InterPro" id="IPR016024">
    <property type="entry name" value="ARM-type_fold"/>
</dbReference>
<dbReference type="PANTHER" id="PTHR34070">
    <property type="entry name" value="ARMADILLO-TYPE FOLD"/>
    <property type="match status" value="1"/>
</dbReference>
<dbReference type="PANTHER" id="PTHR34070:SF1">
    <property type="entry name" value="DNA ALKYLATION REPAIR PROTEIN"/>
    <property type="match status" value="1"/>
</dbReference>
<dbReference type="CDD" id="cd06561">
    <property type="entry name" value="AlkD_like"/>
    <property type="match status" value="1"/>
</dbReference>
<comment type="caution">
    <text evidence="1">The sequence shown here is derived from an EMBL/GenBank/DDBJ whole genome shotgun (WGS) entry which is preliminary data.</text>
</comment>
<evidence type="ECO:0000313" key="1">
    <source>
        <dbReference type="EMBL" id="GAA3609588.1"/>
    </source>
</evidence>
<dbReference type="Proteomes" id="UP001501490">
    <property type="component" value="Unassembled WGS sequence"/>
</dbReference>
<keyword evidence="2" id="KW-1185">Reference proteome</keyword>
<dbReference type="Pfam" id="PF08713">
    <property type="entry name" value="DNA_alkylation"/>
    <property type="match status" value="1"/>
</dbReference>
<dbReference type="SUPFAM" id="SSF48371">
    <property type="entry name" value="ARM repeat"/>
    <property type="match status" value="1"/>
</dbReference>
<organism evidence="1 2">
    <name type="scientific">Microlunatus ginsengisoli</name>
    <dbReference type="NCBI Taxonomy" id="363863"/>
    <lineage>
        <taxon>Bacteria</taxon>
        <taxon>Bacillati</taxon>
        <taxon>Actinomycetota</taxon>
        <taxon>Actinomycetes</taxon>
        <taxon>Propionibacteriales</taxon>
        <taxon>Propionibacteriaceae</taxon>
        <taxon>Microlunatus</taxon>
    </lineage>
</organism>
<protein>
    <submittedName>
        <fullName evidence="1">DNA alkylation repair protein</fullName>
    </submittedName>
</protein>